<dbReference type="Gene3D" id="1.10.150.240">
    <property type="entry name" value="Putative phosphatase, domain 2"/>
    <property type="match status" value="1"/>
</dbReference>
<dbReference type="GO" id="GO:0046872">
    <property type="term" value="F:metal ion binding"/>
    <property type="evidence" value="ECO:0007669"/>
    <property type="project" value="UniProtKB-KW"/>
</dbReference>
<dbReference type="InterPro" id="IPR036412">
    <property type="entry name" value="HAD-like_sf"/>
</dbReference>
<dbReference type="InterPro" id="IPR006439">
    <property type="entry name" value="HAD-SF_hydro_IA"/>
</dbReference>
<dbReference type="SFLD" id="SFLDS00003">
    <property type="entry name" value="Haloacid_Dehalogenase"/>
    <property type="match status" value="1"/>
</dbReference>
<dbReference type="SFLD" id="SFLDG01129">
    <property type="entry name" value="C1.5:_HAD__Beta-PGM__Phosphata"/>
    <property type="match status" value="1"/>
</dbReference>
<proteinExistence type="inferred from homology"/>
<dbReference type="Gene3D" id="3.40.50.1000">
    <property type="entry name" value="HAD superfamily/HAD-like"/>
    <property type="match status" value="1"/>
</dbReference>
<protein>
    <submittedName>
        <fullName evidence="6">HAD-IA family hydrolase</fullName>
    </submittedName>
</protein>
<dbReference type="NCBIfam" id="TIGR01509">
    <property type="entry name" value="HAD-SF-IA-v3"/>
    <property type="match status" value="1"/>
</dbReference>
<evidence type="ECO:0000256" key="2">
    <source>
        <dbReference type="ARBA" id="ARBA00006171"/>
    </source>
</evidence>
<sequence>METTETPVLSGYDGYLFDLDGVLTPTASVHMLAWRTMFSELFAQWGVDVPYSDADYFASLDGKKRYEGVQSLLATRDIELPYGSPDDDPGNTSICAIGNLKNVVFLRLLELEPVAPYVGSVHLLNALRGSPLAVVSSSKNAEQVLVSAGLRDRFAVVVDGSVAEREHIPSKPAPDMFRTAAERLGADPAKCVAFEDALSGVASARSAGVALVVGVDRGVGEAALLREGAHIVVEDLDAFL</sequence>
<accession>A0A9D1YX95</accession>
<comment type="similarity">
    <text evidence="2">Belongs to the HAD-like hydrolase superfamily. CbbY/CbbZ/Gph/YieH family.</text>
</comment>
<dbReference type="GO" id="GO:0016787">
    <property type="term" value="F:hydrolase activity"/>
    <property type="evidence" value="ECO:0007669"/>
    <property type="project" value="UniProtKB-KW"/>
</dbReference>
<reference evidence="6" key="1">
    <citation type="journal article" date="2021" name="PeerJ">
        <title>Extensive microbial diversity within the chicken gut microbiome revealed by metagenomics and culture.</title>
        <authorList>
            <person name="Gilroy R."/>
            <person name="Ravi A."/>
            <person name="Getino M."/>
            <person name="Pursley I."/>
            <person name="Horton D.L."/>
            <person name="Alikhan N.F."/>
            <person name="Baker D."/>
            <person name="Gharbi K."/>
            <person name="Hall N."/>
            <person name="Watson M."/>
            <person name="Adriaenssens E.M."/>
            <person name="Foster-Nyarko E."/>
            <person name="Jarju S."/>
            <person name="Secka A."/>
            <person name="Antonio M."/>
            <person name="Oren A."/>
            <person name="Chaudhuri R.R."/>
            <person name="La Ragione R."/>
            <person name="Hildebrand F."/>
            <person name="Pallen M.J."/>
        </authorList>
    </citation>
    <scope>NUCLEOTIDE SEQUENCE</scope>
    <source>
        <strain evidence="6">ChiGjej1B1-98</strain>
    </source>
</reference>
<dbReference type="EMBL" id="DXDC01000150">
    <property type="protein sequence ID" value="HIY65651.1"/>
    <property type="molecule type" value="Genomic_DNA"/>
</dbReference>
<dbReference type="PANTHER" id="PTHR46193">
    <property type="entry name" value="6-PHOSPHOGLUCONATE PHOSPHATASE"/>
    <property type="match status" value="1"/>
</dbReference>
<evidence type="ECO:0000313" key="7">
    <source>
        <dbReference type="Proteomes" id="UP000824005"/>
    </source>
</evidence>
<dbReference type="InterPro" id="IPR023214">
    <property type="entry name" value="HAD_sf"/>
</dbReference>
<dbReference type="InterPro" id="IPR023198">
    <property type="entry name" value="PGP-like_dom2"/>
</dbReference>
<evidence type="ECO:0000256" key="3">
    <source>
        <dbReference type="ARBA" id="ARBA00022723"/>
    </source>
</evidence>
<keyword evidence="4" id="KW-0460">Magnesium</keyword>
<dbReference type="AlphaFoldDB" id="A0A9D1YX95"/>
<keyword evidence="6" id="KW-0378">Hydrolase</keyword>
<evidence type="ECO:0000256" key="1">
    <source>
        <dbReference type="ARBA" id="ARBA00001946"/>
    </source>
</evidence>
<gene>
    <name evidence="6" type="ORF">H9830_05170</name>
</gene>
<keyword evidence="5" id="KW-0119">Carbohydrate metabolism</keyword>
<dbReference type="Pfam" id="PF00702">
    <property type="entry name" value="Hydrolase"/>
    <property type="match status" value="1"/>
</dbReference>
<comment type="caution">
    <text evidence="6">The sequence shown here is derived from an EMBL/GenBank/DDBJ whole genome shotgun (WGS) entry which is preliminary data.</text>
</comment>
<dbReference type="InterPro" id="IPR051600">
    <property type="entry name" value="Beta-PGM-like"/>
</dbReference>
<dbReference type="PANTHER" id="PTHR46193:SF18">
    <property type="entry name" value="HEXITOL PHOSPHATASE B"/>
    <property type="match status" value="1"/>
</dbReference>
<organism evidence="6 7">
    <name type="scientific">Candidatus Agrococcus pullicola</name>
    <dbReference type="NCBI Taxonomy" id="2838429"/>
    <lineage>
        <taxon>Bacteria</taxon>
        <taxon>Bacillati</taxon>
        <taxon>Actinomycetota</taxon>
        <taxon>Actinomycetes</taxon>
        <taxon>Micrococcales</taxon>
        <taxon>Microbacteriaceae</taxon>
        <taxon>Agrococcus</taxon>
    </lineage>
</organism>
<evidence type="ECO:0000256" key="5">
    <source>
        <dbReference type="ARBA" id="ARBA00023277"/>
    </source>
</evidence>
<reference evidence="6" key="2">
    <citation type="submission" date="2021-04" db="EMBL/GenBank/DDBJ databases">
        <authorList>
            <person name="Gilroy R."/>
        </authorList>
    </citation>
    <scope>NUCLEOTIDE SEQUENCE</scope>
    <source>
        <strain evidence="6">ChiGjej1B1-98</strain>
    </source>
</reference>
<dbReference type="Proteomes" id="UP000824005">
    <property type="component" value="Unassembled WGS sequence"/>
</dbReference>
<evidence type="ECO:0000313" key="6">
    <source>
        <dbReference type="EMBL" id="HIY65651.1"/>
    </source>
</evidence>
<evidence type="ECO:0000256" key="4">
    <source>
        <dbReference type="ARBA" id="ARBA00022842"/>
    </source>
</evidence>
<comment type="cofactor">
    <cofactor evidence="1">
        <name>Mg(2+)</name>
        <dbReference type="ChEBI" id="CHEBI:18420"/>
    </cofactor>
</comment>
<keyword evidence="3" id="KW-0479">Metal-binding</keyword>
<dbReference type="SUPFAM" id="SSF56784">
    <property type="entry name" value="HAD-like"/>
    <property type="match status" value="1"/>
</dbReference>
<name>A0A9D1YX95_9MICO</name>